<evidence type="ECO:0000313" key="2">
    <source>
        <dbReference type="EMBL" id="MBC2176471.1"/>
    </source>
</evidence>
<dbReference type="Gene3D" id="3.40.1580.10">
    <property type="entry name" value="SMI1/KNR4-like"/>
    <property type="match status" value="1"/>
</dbReference>
<accession>A0A7X1D8M9</accession>
<dbReference type="Pfam" id="PF09346">
    <property type="entry name" value="SMI1_KNR4"/>
    <property type="match status" value="1"/>
</dbReference>
<evidence type="ECO:0000259" key="1">
    <source>
        <dbReference type="Pfam" id="PF09346"/>
    </source>
</evidence>
<name>A0A7X1D8M9_9LIST</name>
<dbReference type="SUPFAM" id="SSF160631">
    <property type="entry name" value="SMI1/KNR4-like"/>
    <property type="match status" value="1"/>
</dbReference>
<comment type="caution">
    <text evidence="2">The sequence shown here is derived from an EMBL/GenBank/DDBJ whole genome shotgun (WGS) entry which is preliminary data.</text>
</comment>
<sequence>MHKINDFGTSSMQEIIRLEKEMQLKFPEDYKQFLVNKNGGVPAEN</sequence>
<evidence type="ECO:0000313" key="3">
    <source>
        <dbReference type="Proteomes" id="UP000541735"/>
    </source>
</evidence>
<reference evidence="2 3" key="1">
    <citation type="submission" date="2020-03" db="EMBL/GenBank/DDBJ databases">
        <title>Soil Listeria distribution.</title>
        <authorList>
            <person name="Liao J."/>
            <person name="Wiedmann M."/>
        </authorList>
    </citation>
    <scope>NUCLEOTIDE SEQUENCE [LARGE SCALE GENOMIC DNA]</scope>
    <source>
        <strain evidence="2 3">FSL L7-0259</strain>
    </source>
</reference>
<dbReference type="Proteomes" id="UP000541735">
    <property type="component" value="Unassembled WGS sequence"/>
</dbReference>
<dbReference type="InterPro" id="IPR037883">
    <property type="entry name" value="Knr4/Smi1-like_sf"/>
</dbReference>
<proteinExistence type="predicted"/>
<dbReference type="EMBL" id="JAARYD010000003">
    <property type="protein sequence ID" value="MBC2176471.1"/>
    <property type="molecule type" value="Genomic_DNA"/>
</dbReference>
<dbReference type="InterPro" id="IPR018958">
    <property type="entry name" value="Knr4/Smi1-like_dom"/>
</dbReference>
<feature type="domain" description="Knr4/Smi1-like" evidence="1">
    <location>
        <begin position="13"/>
        <end position="44"/>
    </location>
</feature>
<protein>
    <submittedName>
        <fullName evidence="2">SMI1/KNR4 family protein</fullName>
    </submittedName>
</protein>
<organism evidence="2 3">
    <name type="scientific">Listeria booriae</name>
    <dbReference type="NCBI Taxonomy" id="1552123"/>
    <lineage>
        <taxon>Bacteria</taxon>
        <taxon>Bacillati</taxon>
        <taxon>Bacillota</taxon>
        <taxon>Bacilli</taxon>
        <taxon>Bacillales</taxon>
        <taxon>Listeriaceae</taxon>
        <taxon>Listeria</taxon>
    </lineage>
</organism>
<dbReference type="RefSeq" id="WP_185548802.1">
    <property type="nucleotide sequence ID" value="NZ_JAARYD010000003.1"/>
</dbReference>
<dbReference type="AlphaFoldDB" id="A0A7X1D8M9"/>
<gene>
    <name evidence="2" type="ORF">HCB27_07580</name>
</gene>